<dbReference type="Proteomes" id="UP000281553">
    <property type="component" value="Unassembled WGS sequence"/>
</dbReference>
<evidence type="ECO:0000256" key="1">
    <source>
        <dbReference type="SAM" id="MobiDB-lite"/>
    </source>
</evidence>
<keyword evidence="4" id="KW-1185">Reference proteome</keyword>
<feature type="signal peptide" evidence="2">
    <location>
        <begin position="1"/>
        <end position="24"/>
    </location>
</feature>
<feature type="chain" id="PRO_5018159757" evidence="2">
    <location>
        <begin position="25"/>
        <end position="157"/>
    </location>
</feature>
<evidence type="ECO:0000256" key="2">
    <source>
        <dbReference type="SAM" id="SignalP"/>
    </source>
</evidence>
<keyword evidence="2" id="KW-0732">Signal</keyword>
<sequence length="157" mass="17380">MTNGCPTWSAGLLALLRRTYSVYGQAFYNISVLDFAQQAISSGDFVELLKPYPELHEGSKFPDLCELRVSLYLCAPTCQNGLLSGLGFRLPKTAQRVEDKNGKEDEKDAEGEKVGPHNRGEHQDGGEKEDERMRANNGARSEAAESPVMMNMVVRLL</sequence>
<reference evidence="3 4" key="1">
    <citation type="submission" date="2018-11" db="EMBL/GenBank/DDBJ databases">
        <authorList>
            <consortium name="Pathogen Informatics"/>
        </authorList>
    </citation>
    <scope>NUCLEOTIDE SEQUENCE [LARGE SCALE GENOMIC DNA]</scope>
</reference>
<name>A0A3P7M218_DIBLA</name>
<feature type="compositionally biased region" description="Basic and acidic residues" evidence="1">
    <location>
        <begin position="96"/>
        <end position="134"/>
    </location>
</feature>
<gene>
    <name evidence="3" type="ORF">DILT_LOCUS14240</name>
</gene>
<protein>
    <submittedName>
        <fullName evidence="3">Uncharacterized protein</fullName>
    </submittedName>
</protein>
<feature type="region of interest" description="Disordered" evidence="1">
    <location>
        <begin position="96"/>
        <end position="147"/>
    </location>
</feature>
<proteinExistence type="predicted"/>
<dbReference type="EMBL" id="UYRU01073371">
    <property type="protein sequence ID" value="VDN23355.1"/>
    <property type="molecule type" value="Genomic_DNA"/>
</dbReference>
<evidence type="ECO:0000313" key="3">
    <source>
        <dbReference type="EMBL" id="VDN23355.1"/>
    </source>
</evidence>
<evidence type="ECO:0000313" key="4">
    <source>
        <dbReference type="Proteomes" id="UP000281553"/>
    </source>
</evidence>
<dbReference type="AlphaFoldDB" id="A0A3P7M218"/>
<accession>A0A3P7M218</accession>
<organism evidence="3 4">
    <name type="scientific">Dibothriocephalus latus</name>
    <name type="common">Fish tapeworm</name>
    <name type="synonym">Diphyllobothrium latum</name>
    <dbReference type="NCBI Taxonomy" id="60516"/>
    <lineage>
        <taxon>Eukaryota</taxon>
        <taxon>Metazoa</taxon>
        <taxon>Spiralia</taxon>
        <taxon>Lophotrochozoa</taxon>
        <taxon>Platyhelminthes</taxon>
        <taxon>Cestoda</taxon>
        <taxon>Eucestoda</taxon>
        <taxon>Diphyllobothriidea</taxon>
        <taxon>Diphyllobothriidae</taxon>
        <taxon>Dibothriocephalus</taxon>
    </lineage>
</organism>